<dbReference type="STRING" id="97972.A0A2V1CZ03"/>
<keyword evidence="2" id="KW-0408">Iron</keyword>
<evidence type="ECO:0000313" key="5">
    <source>
        <dbReference type="EMBL" id="PVH90423.1"/>
    </source>
</evidence>
<keyword evidence="2" id="KW-0479">Metal-binding</keyword>
<evidence type="ECO:0000256" key="3">
    <source>
        <dbReference type="SAM" id="MobiDB-lite"/>
    </source>
</evidence>
<dbReference type="InterPro" id="IPR026992">
    <property type="entry name" value="DIOX_N"/>
</dbReference>
<dbReference type="GO" id="GO:0044283">
    <property type="term" value="P:small molecule biosynthetic process"/>
    <property type="evidence" value="ECO:0007669"/>
    <property type="project" value="UniProtKB-ARBA"/>
</dbReference>
<dbReference type="InterPro" id="IPR050231">
    <property type="entry name" value="Iron_ascorbate_oxido_reductase"/>
</dbReference>
<dbReference type="EMBL" id="KZ806325">
    <property type="protein sequence ID" value="PVH90423.1"/>
    <property type="molecule type" value="Genomic_DNA"/>
</dbReference>
<proteinExistence type="inferred from homology"/>
<evidence type="ECO:0000313" key="6">
    <source>
        <dbReference type="Proteomes" id="UP000244855"/>
    </source>
</evidence>
<dbReference type="Proteomes" id="UP000244855">
    <property type="component" value="Unassembled WGS sequence"/>
</dbReference>
<accession>A0A2V1CZ03</accession>
<dbReference type="OrthoDB" id="288590at2759"/>
<keyword evidence="5" id="KW-0223">Dioxygenase</keyword>
<dbReference type="SUPFAM" id="SSF51197">
    <property type="entry name" value="Clavaminate synthase-like"/>
    <property type="match status" value="1"/>
</dbReference>
<evidence type="ECO:0000256" key="2">
    <source>
        <dbReference type="RuleBase" id="RU003682"/>
    </source>
</evidence>
<evidence type="ECO:0000259" key="4">
    <source>
        <dbReference type="PROSITE" id="PS51471"/>
    </source>
</evidence>
<keyword evidence="6" id="KW-1185">Reference proteome</keyword>
<dbReference type="GO" id="GO:0046872">
    <property type="term" value="F:metal ion binding"/>
    <property type="evidence" value="ECO:0007669"/>
    <property type="project" value="UniProtKB-KW"/>
</dbReference>
<reference evidence="5 6" key="1">
    <citation type="journal article" date="2018" name="Sci. Rep.">
        <title>Comparative genomics provides insights into the lifestyle and reveals functional heterogeneity of dark septate endophytic fungi.</title>
        <authorList>
            <person name="Knapp D.G."/>
            <person name="Nemeth J.B."/>
            <person name="Barry K."/>
            <person name="Hainaut M."/>
            <person name="Henrissat B."/>
            <person name="Johnson J."/>
            <person name="Kuo A."/>
            <person name="Lim J.H.P."/>
            <person name="Lipzen A."/>
            <person name="Nolan M."/>
            <person name="Ohm R.A."/>
            <person name="Tamas L."/>
            <person name="Grigoriev I.V."/>
            <person name="Spatafora J.W."/>
            <person name="Nagy L.G."/>
            <person name="Kovacs G.M."/>
        </authorList>
    </citation>
    <scope>NUCLEOTIDE SEQUENCE [LARGE SCALE GENOMIC DNA]</scope>
    <source>
        <strain evidence="5 6">DSE2036</strain>
    </source>
</reference>
<dbReference type="PROSITE" id="PS51471">
    <property type="entry name" value="FE2OG_OXY"/>
    <property type="match status" value="1"/>
</dbReference>
<gene>
    <name evidence="5" type="ORF">DM02DRAFT_621024</name>
</gene>
<dbReference type="Pfam" id="PF03171">
    <property type="entry name" value="2OG-FeII_Oxy"/>
    <property type="match status" value="1"/>
</dbReference>
<feature type="domain" description="Fe2OG dioxygenase" evidence="4">
    <location>
        <begin position="189"/>
        <end position="300"/>
    </location>
</feature>
<organism evidence="5 6">
    <name type="scientific">Periconia macrospinosa</name>
    <dbReference type="NCBI Taxonomy" id="97972"/>
    <lineage>
        <taxon>Eukaryota</taxon>
        <taxon>Fungi</taxon>
        <taxon>Dikarya</taxon>
        <taxon>Ascomycota</taxon>
        <taxon>Pezizomycotina</taxon>
        <taxon>Dothideomycetes</taxon>
        <taxon>Pleosporomycetidae</taxon>
        <taxon>Pleosporales</taxon>
        <taxon>Massarineae</taxon>
        <taxon>Periconiaceae</taxon>
        <taxon>Periconia</taxon>
    </lineage>
</organism>
<dbReference type="InterPro" id="IPR044861">
    <property type="entry name" value="IPNS-like_FE2OG_OXY"/>
</dbReference>
<feature type="non-terminal residue" evidence="5">
    <location>
        <position position="340"/>
    </location>
</feature>
<dbReference type="AlphaFoldDB" id="A0A2V1CZ03"/>
<feature type="compositionally biased region" description="Basic and acidic residues" evidence="3">
    <location>
        <begin position="92"/>
        <end position="108"/>
    </location>
</feature>
<dbReference type="Gene3D" id="2.60.120.330">
    <property type="entry name" value="B-lactam Antibiotic, Isopenicillin N Synthase, Chain"/>
    <property type="match status" value="1"/>
</dbReference>
<dbReference type="PANTHER" id="PTHR47990">
    <property type="entry name" value="2-OXOGLUTARATE (2OG) AND FE(II)-DEPENDENT OXYGENASE SUPERFAMILY PROTEIN-RELATED"/>
    <property type="match status" value="1"/>
</dbReference>
<dbReference type="GO" id="GO:0051213">
    <property type="term" value="F:dioxygenase activity"/>
    <property type="evidence" value="ECO:0007669"/>
    <property type="project" value="UniProtKB-KW"/>
</dbReference>
<name>A0A2V1CZ03_9PLEO</name>
<feature type="region of interest" description="Disordered" evidence="3">
    <location>
        <begin position="75"/>
        <end position="109"/>
    </location>
</feature>
<protein>
    <submittedName>
        <fullName evidence="5">Putative leucoanthocyanidin dioxygenase</fullName>
    </submittedName>
</protein>
<dbReference type="Pfam" id="PF14226">
    <property type="entry name" value="DIOX_N"/>
    <property type="match status" value="1"/>
</dbReference>
<sequence length="340" mass="37999">MAVPPIPIVDIAPFANTTNTDSNRIRQQRAEELHDALRVNGCVGLAGHGVSSELLEQAFAMANRLFNLPYADKMKAPHPNGHTPHRGYSGTNKERGAVKTAQETKDGDLQQQYTSTADYKESYEIGSEQNRVQYNIWLPENILPGFRDLTTRLFWELNKTSQLILEALIESLRLPDAEANAVRALHSGHDNQLRLLHYPPIVDAMIDDESIGRLGAHTDWSTFTFLFQDENAGLEFGDRASGEFIPATPREGIIYMNIGDMFQRISNNIYPSGLHRFSVSGKARGEPTPARYSIPYFVCPAPDGIIEPQASLVAAVGKSHYEPITYQKFAEKMFDTTNIY</sequence>
<evidence type="ECO:0000256" key="1">
    <source>
        <dbReference type="ARBA" id="ARBA00008056"/>
    </source>
</evidence>
<dbReference type="InterPro" id="IPR005123">
    <property type="entry name" value="Oxoglu/Fe-dep_dioxygenase_dom"/>
</dbReference>
<dbReference type="InterPro" id="IPR027443">
    <property type="entry name" value="IPNS-like_sf"/>
</dbReference>
<keyword evidence="2" id="KW-0560">Oxidoreductase</keyword>
<comment type="similarity">
    <text evidence="1 2">Belongs to the iron/ascorbate-dependent oxidoreductase family.</text>
</comment>